<dbReference type="Proteomes" id="UP000295606">
    <property type="component" value="Unassembled WGS sequence"/>
</dbReference>
<dbReference type="Pfam" id="PF04324">
    <property type="entry name" value="Fer2_BFD"/>
    <property type="match status" value="1"/>
</dbReference>
<gene>
    <name evidence="5" type="ORF">E1N52_32720</name>
</gene>
<feature type="compositionally biased region" description="Low complexity" evidence="2">
    <location>
        <begin position="470"/>
        <end position="483"/>
    </location>
</feature>
<sequence>MAARAELKVVVIGAGPAGVRAAQTLVAAGLRPVVVDEGRRDGGQIYRRQPEGFKRSYETLYGTEAERAASLHRDFDALRSQIDYLPDTLVWNVGPKSVHLASGARYHELAFDALIVCSGATDRLMPVPGWHLAGAYSLGGAQVALKSQGCAIGARTVMMGTGPLLYLVAAQYVKAGATVSAVLDTSTFGQRLRALPDLLQVPATLRKGMALLRTLRRAGVPMHRGVTPLAIEGSPEHGVTAVRVKLANGGEARVACDAVALGYHLRSETQIADLAGCAFRFDQAARQWLPEVDQDGRSSVAGVYLAGDGARVRGADAAERAGRLAALAALQDAGAVSPNGALAEVATLRVELARFTRFAQGLRQAFPWPAHFAATLPDDTIVCRCEAITAGELRRVVRETGATEANRAKAFSRVGMGRCQGRFCAHAGAEVIAAEAHVPLEAVGRLRGQAPVKPLTMALSVAGNGIDEAQGGAAPAAQTQPGACRTKEFSE</sequence>
<name>A0A4R5L524_9BURK</name>
<evidence type="ECO:0000256" key="1">
    <source>
        <dbReference type="ARBA" id="ARBA00023002"/>
    </source>
</evidence>
<evidence type="ECO:0000313" key="5">
    <source>
        <dbReference type="EMBL" id="TDG03848.1"/>
    </source>
</evidence>
<dbReference type="GO" id="GO:0016491">
    <property type="term" value="F:oxidoreductase activity"/>
    <property type="evidence" value="ECO:0007669"/>
    <property type="project" value="UniProtKB-KW"/>
</dbReference>
<dbReference type="SUPFAM" id="SSF51905">
    <property type="entry name" value="FAD/NAD(P)-binding domain"/>
    <property type="match status" value="1"/>
</dbReference>
<dbReference type="PRINTS" id="PR00411">
    <property type="entry name" value="PNDRDTASEI"/>
</dbReference>
<accession>A0A4R5L524</accession>
<dbReference type="InterPro" id="IPR041854">
    <property type="entry name" value="BFD-like_2Fe2S-bd_dom_sf"/>
</dbReference>
<dbReference type="PANTHER" id="PTHR42949">
    <property type="entry name" value="ANAEROBIC GLYCEROL-3-PHOSPHATE DEHYDROGENASE SUBUNIT B"/>
    <property type="match status" value="1"/>
</dbReference>
<dbReference type="InterPro" id="IPR007419">
    <property type="entry name" value="BFD-like_2Fe2S-bd_dom"/>
</dbReference>
<feature type="region of interest" description="Disordered" evidence="2">
    <location>
        <begin position="470"/>
        <end position="491"/>
    </location>
</feature>
<evidence type="ECO:0000256" key="2">
    <source>
        <dbReference type="SAM" id="MobiDB-lite"/>
    </source>
</evidence>
<dbReference type="InterPro" id="IPR017224">
    <property type="entry name" value="Opine_Oxase_asu/HCN_bsu"/>
</dbReference>
<evidence type="ECO:0000313" key="6">
    <source>
        <dbReference type="Proteomes" id="UP000295606"/>
    </source>
</evidence>
<dbReference type="RefSeq" id="WP_133187692.1">
    <property type="nucleotide sequence ID" value="NZ_SMOD01000035.1"/>
</dbReference>
<organism evidence="5 6">
    <name type="scientific">Paraburkholderia guartelaensis</name>
    <dbReference type="NCBI Taxonomy" id="2546446"/>
    <lineage>
        <taxon>Bacteria</taxon>
        <taxon>Pseudomonadati</taxon>
        <taxon>Pseudomonadota</taxon>
        <taxon>Betaproteobacteria</taxon>
        <taxon>Burkholderiales</taxon>
        <taxon>Burkholderiaceae</taxon>
        <taxon>Paraburkholderia</taxon>
    </lineage>
</organism>
<feature type="domain" description="FAD/NAD(P)-binding" evidence="4">
    <location>
        <begin position="8"/>
        <end position="322"/>
    </location>
</feature>
<protein>
    <submittedName>
        <fullName evidence="5">NAD(P)/FAD-dependent oxidoreductase</fullName>
    </submittedName>
</protein>
<dbReference type="EMBL" id="SMOD01000035">
    <property type="protein sequence ID" value="TDG03848.1"/>
    <property type="molecule type" value="Genomic_DNA"/>
</dbReference>
<dbReference type="Gene3D" id="1.10.10.1100">
    <property type="entry name" value="BFD-like [2Fe-2S]-binding domain"/>
    <property type="match status" value="1"/>
</dbReference>
<dbReference type="PANTHER" id="PTHR42949:SF3">
    <property type="entry name" value="ANAEROBIC GLYCEROL-3-PHOSPHATE DEHYDROGENASE SUBUNIT B"/>
    <property type="match status" value="1"/>
</dbReference>
<dbReference type="AlphaFoldDB" id="A0A4R5L524"/>
<dbReference type="CDD" id="cd19946">
    <property type="entry name" value="GlpA-like_Fer2_BFD-like"/>
    <property type="match status" value="1"/>
</dbReference>
<dbReference type="PRINTS" id="PR00368">
    <property type="entry name" value="FADPNR"/>
</dbReference>
<evidence type="ECO:0000259" key="4">
    <source>
        <dbReference type="Pfam" id="PF07992"/>
    </source>
</evidence>
<dbReference type="InterPro" id="IPR051691">
    <property type="entry name" value="Metab_Enz_Cyan_OpOx_G3PDH"/>
</dbReference>
<proteinExistence type="predicted"/>
<dbReference type="Gene3D" id="3.50.50.60">
    <property type="entry name" value="FAD/NAD(P)-binding domain"/>
    <property type="match status" value="2"/>
</dbReference>
<comment type="caution">
    <text evidence="5">The sequence shown here is derived from an EMBL/GenBank/DDBJ whole genome shotgun (WGS) entry which is preliminary data.</text>
</comment>
<dbReference type="OrthoDB" id="9801699at2"/>
<dbReference type="InterPro" id="IPR036188">
    <property type="entry name" value="FAD/NAD-bd_sf"/>
</dbReference>
<evidence type="ECO:0000259" key="3">
    <source>
        <dbReference type="Pfam" id="PF04324"/>
    </source>
</evidence>
<feature type="domain" description="BFD-like [2Fe-2S]-binding" evidence="3">
    <location>
        <begin position="381"/>
        <end position="433"/>
    </location>
</feature>
<dbReference type="PIRSF" id="PIRSF037495">
    <property type="entry name" value="Opine_OX_OoxA/HcnB"/>
    <property type="match status" value="1"/>
</dbReference>
<reference evidence="5 6" key="1">
    <citation type="submission" date="2019-03" db="EMBL/GenBank/DDBJ databases">
        <title>Paraburkholderia sp. isolated from native Mimosa gymnas in Guartela State Park, Brazil.</title>
        <authorList>
            <person name="Paulitsch F."/>
            <person name="Hungria M."/>
            <person name="Delamuta J.R.M."/>
            <person name="Ribeiro R.A."/>
            <person name="Dall'Agnol R."/>
            <person name="Silva J.S.B."/>
        </authorList>
    </citation>
    <scope>NUCLEOTIDE SEQUENCE [LARGE SCALE GENOMIC DNA]</scope>
    <source>
        <strain evidence="5 6">CNPSo 3008</strain>
    </source>
</reference>
<dbReference type="InterPro" id="IPR023753">
    <property type="entry name" value="FAD/NAD-binding_dom"/>
</dbReference>
<dbReference type="Pfam" id="PF07992">
    <property type="entry name" value="Pyr_redox_2"/>
    <property type="match status" value="1"/>
</dbReference>
<keyword evidence="1" id="KW-0560">Oxidoreductase</keyword>